<proteinExistence type="predicted"/>
<dbReference type="EMBL" id="LRGB01004285">
    <property type="protein sequence ID" value="KZS02482.1"/>
    <property type="molecule type" value="Genomic_DNA"/>
</dbReference>
<organism evidence="1 2">
    <name type="scientific">Daphnia magna</name>
    <dbReference type="NCBI Taxonomy" id="35525"/>
    <lineage>
        <taxon>Eukaryota</taxon>
        <taxon>Metazoa</taxon>
        <taxon>Ecdysozoa</taxon>
        <taxon>Arthropoda</taxon>
        <taxon>Crustacea</taxon>
        <taxon>Branchiopoda</taxon>
        <taxon>Diplostraca</taxon>
        <taxon>Cladocera</taxon>
        <taxon>Anomopoda</taxon>
        <taxon>Daphniidae</taxon>
        <taxon>Daphnia</taxon>
    </lineage>
</organism>
<dbReference type="Proteomes" id="UP000076858">
    <property type="component" value="Unassembled WGS sequence"/>
</dbReference>
<dbReference type="AlphaFoldDB" id="A0A164JMC0"/>
<reference evidence="1 2" key="1">
    <citation type="submission" date="2016-03" db="EMBL/GenBank/DDBJ databases">
        <title>EvidentialGene: Evidence-directed Construction of Genes on Genomes.</title>
        <authorList>
            <person name="Gilbert D.G."/>
            <person name="Choi J.-H."/>
            <person name="Mockaitis K."/>
            <person name="Colbourne J."/>
            <person name="Pfrender M."/>
        </authorList>
    </citation>
    <scope>NUCLEOTIDE SEQUENCE [LARGE SCALE GENOMIC DNA]</scope>
    <source>
        <strain evidence="1 2">Xinb3</strain>
        <tissue evidence="1">Complete organism</tissue>
    </source>
</reference>
<gene>
    <name evidence="1" type="ORF">APZ42_000467</name>
</gene>
<comment type="caution">
    <text evidence="1">The sequence shown here is derived from an EMBL/GenBank/DDBJ whole genome shotgun (WGS) entry which is preliminary data.</text>
</comment>
<protein>
    <submittedName>
        <fullName evidence="1">Uncharacterized protein</fullName>
    </submittedName>
</protein>
<evidence type="ECO:0000313" key="1">
    <source>
        <dbReference type="EMBL" id="KZS02482.1"/>
    </source>
</evidence>
<sequence>MFQNVGSETKLCFGLMRNQDPFLKWKKTLLDRCNLHERDCTCKIF</sequence>
<keyword evidence="2" id="KW-1185">Reference proteome</keyword>
<accession>A0A164JMC0</accession>
<evidence type="ECO:0000313" key="2">
    <source>
        <dbReference type="Proteomes" id="UP000076858"/>
    </source>
</evidence>
<name>A0A164JMC0_9CRUS</name>